<evidence type="ECO:0000256" key="5">
    <source>
        <dbReference type="RuleBase" id="RU000461"/>
    </source>
</evidence>
<keyword evidence="3 4" id="KW-0408">Iron</keyword>
<dbReference type="InterPro" id="IPR050364">
    <property type="entry name" value="Cytochrome_P450_fung"/>
</dbReference>
<dbReference type="GO" id="GO:0020037">
    <property type="term" value="F:heme binding"/>
    <property type="evidence" value="ECO:0007669"/>
    <property type="project" value="InterPro"/>
</dbReference>
<name>A0A8H7R8M6_9FUNG</name>
<dbReference type="EMBL" id="JAEPRD010000034">
    <property type="protein sequence ID" value="KAG2205812.1"/>
    <property type="molecule type" value="Genomic_DNA"/>
</dbReference>
<dbReference type="AlphaFoldDB" id="A0A8H7R8M6"/>
<evidence type="ECO:0000256" key="1">
    <source>
        <dbReference type="ARBA" id="ARBA00022723"/>
    </source>
</evidence>
<feature type="binding site" description="axial binding residue" evidence="4">
    <location>
        <position position="451"/>
    </location>
    <ligand>
        <name>heme</name>
        <dbReference type="ChEBI" id="CHEBI:30413"/>
    </ligand>
    <ligandPart>
        <name>Fe</name>
        <dbReference type="ChEBI" id="CHEBI:18248"/>
    </ligandPart>
</feature>
<evidence type="ECO:0000313" key="6">
    <source>
        <dbReference type="EMBL" id="KAG2205812.1"/>
    </source>
</evidence>
<dbReference type="PROSITE" id="PS00086">
    <property type="entry name" value="CYTOCHROME_P450"/>
    <property type="match status" value="1"/>
</dbReference>
<dbReference type="InterPro" id="IPR002401">
    <property type="entry name" value="Cyt_P450_E_grp-I"/>
</dbReference>
<evidence type="ECO:0000256" key="4">
    <source>
        <dbReference type="PIRSR" id="PIRSR602401-1"/>
    </source>
</evidence>
<protein>
    <recommendedName>
        <fullName evidence="8">Cytochrome P450</fullName>
    </recommendedName>
</protein>
<keyword evidence="2 5" id="KW-0560">Oxidoreductase</keyword>
<dbReference type="Proteomes" id="UP000603453">
    <property type="component" value="Unassembled WGS sequence"/>
</dbReference>
<comment type="cofactor">
    <cofactor evidence="4">
        <name>heme</name>
        <dbReference type="ChEBI" id="CHEBI:30413"/>
    </cofactor>
</comment>
<evidence type="ECO:0008006" key="8">
    <source>
        <dbReference type="Google" id="ProtNLM"/>
    </source>
</evidence>
<keyword evidence="7" id="KW-1185">Reference proteome</keyword>
<dbReference type="InterPro" id="IPR036396">
    <property type="entry name" value="Cyt_P450_sf"/>
</dbReference>
<evidence type="ECO:0000256" key="2">
    <source>
        <dbReference type="ARBA" id="ARBA00023002"/>
    </source>
</evidence>
<dbReference type="GO" id="GO:0016705">
    <property type="term" value="F:oxidoreductase activity, acting on paired donors, with incorporation or reduction of molecular oxygen"/>
    <property type="evidence" value="ECO:0007669"/>
    <property type="project" value="InterPro"/>
</dbReference>
<dbReference type="GO" id="GO:0004497">
    <property type="term" value="F:monooxygenase activity"/>
    <property type="evidence" value="ECO:0007669"/>
    <property type="project" value="UniProtKB-KW"/>
</dbReference>
<sequence>MIKVEQGKALAPVIAGTTVALYLSYKIFLSLLHKKNKYTKEIPVPGSSYPYIGHMSSLGDMPAATISQWHKELGPIIQFRMGVQTWVSIDSPELAHKVMVTNGSKASHRNENEFAYKLYSFGGKGIVHSQPNAAWKKARAAVTAAIAPSQIELHMASIQKQAKKLVDTLMETSKKTKAGSFPFKDLQLYVMNTVTLIAYGKTFPTKDDPKFIEISETIDDGFKLSGVDYDLANYLPIFAIYDYFKGARNILKRFLKERRDPLFRGLINDAYHTDGPNLVKYLKENGYDLSEEETMVIFSDLTSAGTDTNSVYLCWTIAIMCRHPEVQLKIAAEIDDFVKRNGRLPLFSERLELPFCISAMKECMRYKPITAFGIPHMAIDDIEVDGYIIPKGATIISNMMSMHQNSEFYTDRPNEYVPERFLEALETSSASSKGKVEDRDHFNFGWGRRICPAIHMAEVETFVGFVELMSRCFIEPGEDGMPNIDIAENGGISILPSPYKVKFTDRSLIDPTQN</sequence>
<dbReference type="PRINTS" id="PR00463">
    <property type="entry name" value="EP450I"/>
</dbReference>
<evidence type="ECO:0000313" key="7">
    <source>
        <dbReference type="Proteomes" id="UP000603453"/>
    </source>
</evidence>
<dbReference type="SUPFAM" id="SSF48264">
    <property type="entry name" value="Cytochrome P450"/>
    <property type="match status" value="1"/>
</dbReference>
<dbReference type="Pfam" id="PF00067">
    <property type="entry name" value="p450"/>
    <property type="match status" value="1"/>
</dbReference>
<comment type="caution">
    <text evidence="6">The sequence shown here is derived from an EMBL/GenBank/DDBJ whole genome shotgun (WGS) entry which is preliminary data.</text>
</comment>
<dbReference type="PANTHER" id="PTHR46300:SF11">
    <property type="entry name" value="OXIDOREDUCTASE, PUTATIVE-RELATED"/>
    <property type="match status" value="1"/>
</dbReference>
<reference evidence="6" key="1">
    <citation type="submission" date="2020-12" db="EMBL/GenBank/DDBJ databases">
        <title>Metabolic potential, ecology and presence of endohyphal bacteria is reflected in genomic diversity of Mucoromycotina.</title>
        <authorList>
            <person name="Muszewska A."/>
            <person name="Okrasinska A."/>
            <person name="Steczkiewicz K."/>
            <person name="Drgas O."/>
            <person name="Orlowska M."/>
            <person name="Perlinska-Lenart U."/>
            <person name="Aleksandrzak-Piekarczyk T."/>
            <person name="Szatraj K."/>
            <person name="Zielenkiewicz U."/>
            <person name="Pilsyk S."/>
            <person name="Malc E."/>
            <person name="Mieczkowski P."/>
            <person name="Kruszewska J.S."/>
            <person name="Biernat P."/>
            <person name="Pawlowska J."/>
        </authorList>
    </citation>
    <scope>NUCLEOTIDE SEQUENCE</scope>
    <source>
        <strain evidence="6">WA0000017839</strain>
    </source>
</reference>
<accession>A0A8H7R8M6</accession>
<dbReference type="OrthoDB" id="1470350at2759"/>
<dbReference type="GO" id="GO:0005506">
    <property type="term" value="F:iron ion binding"/>
    <property type="evidence" value="ECO:0007669"/>
    <property type="project" value="InterPro"/>
</dbReference>
<keyword evidence="5" id="KW-0503">Monooxygenase</keyword>
<dbReference type="InterPro" id="IPR017972">
    <property type="entry name" value="Cyt_P450_CS"/>
</dbReference>
<comment type="similarity">
    <text evidence="5">Belongs to the cytochrome P450 family.</text>
</comment>
<dbReference type="Gene3D" id="1.10.630.10">
    <property type="entry name" value="Cytochrome P450"/>
    <property type="match status" value="1"/>
</dbReference>
<evidence type="ECO:0000256" key="3">
    <source>
        <dbReference type="ARBA" id="ARBA00023004"/>
    </source>
</evidence>
<keyword evidence="4 5" id="KW-0349">Heme</keyword>
<dbReference type="PANTHER" id="PTHR46300">
    <property type="entry name" value="P450, PUTATIVE (EUROFUNG)-RELATED-RELATED"/>
    <property type="match status" value="1"/>
</dbReference>
<dbReference type="PRINTS" id="PR00385">
    <property type="entry name" value="P450"/>
</dbReference>
<organism evidence="6 7">
    <name type="scientific">Mucor saturninus</name>
    <dbReference type="NCBI Taxonomy" id="64648"/>
    <lineage>
        <taxon>Eukaryota</taxon>
        <taxon>Fungi</taxon>
        <taxon>Fungi incertae sedis</taxon>
        <taxon>Mucoromycota</taxon>
        <taxon>Mucoromycotina</taxon>
        <taxon>Mucoromycetes</taxon>
        <taxon>Mucorales</taxon>
        <taxon>Mucorineae</taxon>
        <taxon>Mucoraceae</taxon>
        <taxon>Mucor</taxon>
    </lineage>
</organism>
<keyword evidence="1 4" id="KW-0479">Metal-binding</keyword>
<dbReference type="InterPro" id="IPR001128">
    <property type="entry name" value="Cyt_P450"/>
</dbReference>
<proteinExistence type="inferred from homology"/>
<gene>
    <name evidence="6" type="ORF">INT47_003995</name>
</gene>